<reference evidence="1 2" key="1">
    <citation type="journal article" date="2021" name="Elife">
        <title>Chloroplast acquisition without the gene transfer in kleptoplastic sea slugs, Plakobranchus ocellatus.</title>
        <authorList>
            <person name="Maeda T."/>
            <person name="Takahashi S."/>
            <person name="Yoshida T."/>
            <person name="Shimamura S."/>
            <person name="Takaki Y."/>
            <person name="Nagai Y."/>
            <person name="Toyoda A."/>
            <person name="Suzuki Y."/>
            <person name="Arimoto A."/>
            <person name="Ishii H."/>
            <person name="Satoh N."/>
            <person name="Nishiyama T."/>
            <person name="Hasebe M."/>
            <person name="Maruyama T."/>
            <person name="Minagawa J."/>
            <person name="Obokata J."/>
            <person name="Shigenobu S."/>
        </authorList>
    </citation>
    <scope>NUCLEOTIDE SEQUENCE [LARGE SCALE GENOMIC DNA]</scope>
</reference>
<comment type="caution">
    <text evidence="1">The sequence shown here is derived from an EMBL/GenBank/DDBJ whole genome shotgun (WGS) entry which is preliminary data.</text>
</comment>
<dbReference type="AlphaFoldDB" id="A0AAV4DBM9"/>
<proteinExistence type="predicted"/>
<accession>A0AAV4DBM9</accession>
<protein>
    <submittedName>
        <fullName evidence="1">Uncharacterized protein</fullName>
    </submittedName>
</protein>
<sequence length="107" mass="12089">MVLLLLQQSPKRVGLSFCKARRTQEKHCVIVHSIASTASEDSKSKTIFSVICGDKNPITGNMKEELKLLLMSETMVLDREKHLAGPRQIKFGSALFQHHAHFFPEEL</sequence>
<keyword evidence="2" id="KW-1185">Reference proteome</keyword>
<evidence type="ECO:0000313" key="2">
    <source>
        <dbReference type="Proteomes" id="UP000735302"/>
    </source>
</evidence>
<name>A0AAV4DBM9_9GAST</name>
<dbReference type="EMBL" id="BLXT01007705">
    <property type="protein sequence ID" value="GFO41546.1"/>
    <property type="molecule type" value="Genomic_DNA"/>
</dbReference>
<gene>
    <name evidence="1" type="ORF">PoB_006805100</name>
</gene>
<evidence type="ECO:0000313" key="1">
    <source>
        <dbReference type="EMBL" id="GFO41546.1"/>
    </source>
</evidence>
<dbReference type="Proteomes" id="UP000735302">
    <property type="component" value="Unassembled WGS sequence"/>
</dbReference>
<organism evidence="1 2">
    <name type="scientific">Plakobranchus ocellatus</name>
    <dbReference type="NCBI Taxonomy" id="259542"/>
    <lineage>
        <taxon>Eukaryota</taxon>
        <taxon>Metazoa</taxon>
        <taxon>Spiralia</taxon>
        <taxon>Lophotrochozoa</taxon>
        <taxon>Mollusca</taxon>
        <taxon>Gastropoda</taxon>
        <taxon>Heterobranchia</taxon>
        <taxon>Euthyneura</taxon>
        <taxon>Panpulmonata</taxon>
        <taxon>Sacoglossa</taxon>
        <taxon>Placobranchoidea</taxon>
        <taxon>Plakobranchidae</taxon>
        <taxon>Plakobranchus</taxon>
    </lineage>
</organism>